<proteinExistence type="predicted"/>
<reference evidence="2" key="2">
    <citation type="journal article" date="2024" name="Plant">
        <title>Genomic evolution and insights into agronomic trait innovations of Sesamum species.</title>
        <authorList>
            <person name="Miao H."/>
            <person name="Wang L."/>
            <person name="Qu L."/>
            <person name="Liu H."/>
            <person name="Sun Y."/>
            <person name="Le M."/>
            <person name="Wang Q."/>
            <person name="Wei S."/>
            <person name="Zheng Y."/>
            <person name="Lin W."/>
            <person name="Duan Y."/>
            <person name="Cao H."/>
            <person name="Xiong S."/>
            <person name="Wang X."/>
            <person name="Wei L."/>
            <person name="Li C."/>
            <person name="Ma Q."/>
            <person name="Ju M."/>
            <person name="Zhao R."/>
            <person name="Li G."/>
            <person name="Mu C."/>
            <person name="Tian Q."/>
            <person name="Mei H."/>
            <person name="Zhang T."/>
            <person name="Gao T."/>
            <person name="Zhang H."/>
        </authorList>
    </citation>
    <scope>NUCLEOTIDE SEQUENCE</scope>
    <source>
        <strain evidence="2">KEN8</strain>
    </source>
</reference>
<gene>
    <name evidence="2" type="ORF">Scaly_2890000</name>
</gene>
<evidence type="ECO:0000313" key="2">
    <source>
        <dbReference type="EMBL" id="KAL0315112.1"/>
    </source>
</evidence>
<sequence length="185" mass="19600">MNRKPGYGAQLRANLDPTKGVGRLRQQDGGHGSRNPLRIDPKGRGKPDRQRVQRVLRKGIGLKFLNRDAAADGNVRESGDVGGGLGKSYLFCLTACPPWKRLSRRQGKSAKWIRNLGKGLALRAGHGGPSSEPVGCRRTARAAPAARAGRRVPAGGRTGNGSLGGLPRASNSRLRTGTDKGNPTV</sequence>
<name>A0AAW2L9H7_9LAMI</name>
<dbReference type="PANTHER" id="PTHR33220">
    <property type="entry name" value="BNAA09G04420D PROTEIN"/>
    <property type="match status" value="1"/>
</dbReference>
<feature type="compositionally biased region" description="Low complexity" evidence="1">
    <location>
        <begin position="141"/>
        <end position="155"/>
    </location>
</feature>
<feature type="region of interest" description="Disordered" evidence="1">
    <location>
        <begin position="123"/>
        <end position="185"/>
    </location>
</feature>
<protein>
    <submittedName>
        <fullName evidence="2">Uncharacterized protein</fullName>
    </submittedName>
</protein>
<comment type="caution">
    <text evidence="2">The sequence shown here is derived from an EMBL/GenBank/DDBJ whole genome shotgun (WGS) entry which is preliminary data.</text>
</comment>
<dbReference type="EMBL" id="JACGWM010000092">
    <property type="protein sequence ID" value="KAL0315112.1"/>
    <property type="molecule type" value="Genomic_DNA"/>
</dbReference>
<organism evidence="2">
    <name type="scientific">Sesamum calycinum</name>
    <dbReference type="NCBI Taxonomy" id="2727403"/>
    <lineage>
        <taxon>Eukaryota</taxon>
        <taxon>Viridiplantae</taxon>
        <taxon>Streptophyta</taxon>
        <taxon>Embryophyta</taxon>
        <taxon>Tracheophyta</taxon>
        <taxon>Spermatophyta</taxon>
        <taxon>Magnoliopsida</taxon>
        <taxon>eudicotyledons</taxon>
        <taxon>Gunneridae</taxon>
        <taxon>Pentapetalae</taxon>
        <taxon>asterids</taxon>
        <taxon>lamiids</taxon>
        <taxon>Lamiales</taxon>
        <taxon>Pedaliaceae</taxon>
        <taxon>Sesamum</taxon>
    </lineage>
</organism>
<feature type="compositionally biased region" description="Polar residues" evidence="1">
    <location>
        <begin position="169"/>
        <end position="185"/>
    </location>
</feature>
<feature type="region of interest" description="Disordered" evidence="1">
    <location>
        <begin position="1"/>
        <end position="51"/>
    </location>
</feature>
<accession>A0AAW2L9H7</accession>
<reference evidence="2" key="1">
    <citation type="submission" date="2020-06" db="EMBL/GenBank/DDBJ databases">
        <authorList>
            <person name="Li T."/>
            <person name="Hu X."/>
            <person name="Zhang T."/>
            <person name="Song X."/>
            <person name="Zhang H."/>
            <person name="Dai N."/>
            <person name="Sheng W."/>
            <person name="Hou X."/>
            <person name="Wei L."/>
        </authorList>
    </citation>
    <scope>NUCLEOTIDE SEQUENCE</scope>
    <source>
        <strain evidence="2">KEN8</strain>
        <tissue evidence="2">Leaf</tissue>
    </source>
</reference>
<dbReference type="AlphaFoldDB" id="A0AAW2L9H7"/>
<evidence type="ECO:0000256" key="1">
    <source>
        <dbReference type="SAM" id="MobiDB-lite"/>
    </source>
</evidence>
<dbReference type="PANTHER" id="PTHR33220:SF5">
    <property type="entry name" value="RRNA INTRON-ENCODED HOMING ENDONUCLEASE"/>
    <property type="match status" value="1"/>
</dbReference>
<feature type="compositionally biased region" description="Basic and acidic residues" evidence="1">
    <location>
        <begin position="37"/>
        <end position="51"/>
    </location>
</feature>